<evidence type="ECO:0000259" key="1">
    <source>
        <dbReference type="Pfam" id="PF01636"/>
    </source>
</evidence>
<comment type="caution">
    <text evidence="2">The sequence shown here is derived from an EMBL/GenBank/DDBJ whole genome shotgun (WGS) entry which is preliminary data.</text>
</comment>
<dbReference type="EMBL" id="BLPF01000002">
    <property type="protein sequence ID" value="GFJ81214.1"/>
    <property type="molecule type" value="Genomic_DNA"/>
</dbReference>
<dbReference type="SUPFAM" id="SSF56112">
    <property type="entry name" value="Protein kinase-like (PK-like)"/>
    <property type="match status" value="1"/>
</dbReference>
<dbReference type="Pfam" id="PF01636">
    <property type="entry name" value="APH"/>
    <property type="match status" value="1"/>
</dbReference>
<proteinExistence type="predicted"/>
<reference evidence="2 3" key="2">
    <citation type="submission" date="2020-03" db="EMBL/GenBank/DDBJ databases">
        <authorList>
            <person name="Ichikawa N."/>
            <person name="Kimura A."/>
            <person name="Kitahashi Y."/>
            <person name="Uohara A."/>
        </authorList>
    </citation>
    <scope>NUCLEOTIDE SEQUENCE [LARGE SCALE GENOMIC DNA]</scope>
    <source>
        <strain evidence="2 3">NBRC 108639</strain>
    </source>
</reference>
<dbReference type="InterPro" id="IPR002575">
    <property type="entry name" value="Aminoglycoside_PTrfase"/>
</dbReference>
<accession>A0A6V8KBS8</accession>
<dbReference type="AlphaFoldDB" id="A0A6V8KBS8"/>
<sequence>MSEVRLPGGQTTGAVLVGDVVHKPAAPWTATVHALLRHLEHAGFDGAPRALGFDEQGREMITYLPGDTVGEDWPWPPWVSAESMLIQVGRWLRRLHDATVGFVPPAGERWFIGEAVRPGLIVGHQDAAPYNAVVDGDRLVGFCDWGAAGPSTREFDLALSALWWVPLCPRDAVEPLGFHDFEGRSRRLHLLLDAYGYEGDRAAFGAVIVQRARRQAAAIRRMAEGGDPAAARVMFVARYFEAAASDVEMLPDTFWAR</sequence>
<organism evidence="2 3">
    <name type="scientific">Phytohabitans houttuyneae</name>
    <dbReference type="NCBI Taxonomy" id="1076126"/>
    <lineage>
        <taxon>Bacteria</taxon>
        <taxon>Bacillati</taxon>
        <taxon>Actinomycetota</taxon>
        <taxon>Actinomycetes</taxon>
        <taxon>Micromonosporales</taxon>
        <taxon>Micromonosporaceae</taxon>
    </lineage>
</organism>
<name>A0A6V8KBS8_9ACTN</name>
<dbReference type="RefSeq" id="WP_173060077.1">
    <property type="nucleotide sequence ID" value="NZ_BAABGO010000060.1"/>
</dbReference>
<reference evidence="2 3" key="1">
    <citation type="submission" date="2020-03" db="EMBL/GenBank/DDBJ databases">
        <title>Whole genome shotgun sequence of Phytohabitans houttuyneae NBRC 108639.</title>
        <authorList>
            <person name="Komaki H."/>
            <person name="Tamura T."/>
        </authorList>
    </citation>
    <scope>NUCLEOTIDE SEQUENCE [LARGE SCALE GENOMIC DNA]</scope>
    <source>
        <strain evidence="2 3">NBRC 108639</strain>
    </source>
</reference>
<dbReference type="InterPro" id="IPR011009">
    <property type="entry name" value="Kinase-like_dom_sf"/>
</dbReference>
<dbReference type="Proteomes" id="UP000482800">
    <property type="component" value="Unassembled WGS sequence"/>
</dbReference>
<gene>
    <name evidence="2" type="ORF">Phou_053940</name>
</gene>
<dbReference type="Gene3D" id="3.90.1200.10">
    <property type="match status" value="1"/>
</dbReference>
<feature type="domain" description="Aminoglycoside phosphotransferase" evidence="1">
    <location>
        <begin position="121"/>
        <end position="165"/>
    </location>
</feature>
<keyword evidence="3" id="KW-1185">Reference proteome</keyword>
<evidence type="ECO:0000313" key="2">
    <source>
        <dbReference type="EMBL" id="GFJ81214.1"/>
    </source>
</evidence>
<evidence type="ECO:0000313" key="3">
    <source>
        <dbReference type="Proteomes" id="UP000482800"/>
    </source>
</evidence>
<protein>
    <recommendedName>
        <fullName evidence="1">Aminoglycoside phosphotransferase domain-containing protein</fullName>
    </recommendedName>
</protein>